<evidence type="ECO:0000313" key="1">
    <source>
        <dbReference type="EMBL" id="AHZ24641.1"/>
    </source>
</evidence>
<reference evidence="3 6" key="3">
    <citation type="submission" date="2019-04" db="EMBL/GenBank/DDBJ databases">
        <title>Methylomes of two halophilic Archaea, Haloarcula marismortui and Haloferax mediterranei.</title>
        <authorList>
            <person name="DasSarma S."/>
            <person name="DasSarma P."/>
            <person name="DasSarma S."/>
            <person name="Fomenkov A."/>
            <person name="Vincze T."/>
            <person name="Anton B.P."/>
            <person name="Roberts R.J."/>
        </authorList>
    </citation>
    <scope>NUCLEOTIDE SEQUENCE [LARGE SCALE GENOMIC DNA]</scope>
    <source>
        <strain evidence="3">ATCC 33500</strain>
        <strain evidence="6">ATCC 33500 / DSM 1411 / JCM 8866 / NBRC 14739 / NCIMB 2177 / R-4</strain>
        <plasmid evidence="3 6">pHME505</plasmid>
    </source>
</reference>
<evidence type="ECO:0000313" key="4">
    <source>
        <dbReference type="Proteomes" id="UP000011603"/>
    </source>
</evidence>
<geneLocation type="plasmid" evidence="3 6">
    <name>pHME505</name>
</geneLocation>
<dbReference type="Proteomes" id="UP000011603">
    <property type="component" value="Unassembled WGS sequence"/>
</dbReference>
<organism evidence="2 4">
    <name type="scientific">Haloferax mediterranei (strain ATCC 33500 / DSM 1411 / JCM 8866 / NBRC 14739 / NCIMB 2177 / R-4)</name>
    <name type="common">Halobacterium mediterranei</name>
    <dbReference type="NCBI Taxonomy" id="523841"/>
    <lineage>
        <taxon>Archaea</taxon>
        <taxon>Methanobacteriati</taxon>
        <taxon>Methanobacteriota</taxon>
        <taxon>Stenosarchaea group</taxon>
        <taxon>Halobacteria</taxon>
        <taxon>Halobacteriales</taxon>
        <taxon>Haloferacaceae</taxon>
        <taxon>Haloferax</taxon>
    </lineage>
</organism>
<dbReference type="PATRIC" id="fig|523841.21.peg.3781"/>
<dbReference type="AlphaFoldDB" id="M0INI6"/>
<dbReference type="Proteomes" id="UP000027075">
    <property type="component" value="Plasmid HMPLAS1"/>
</dbReference>
<reference evidence="2 4" key="1">
    <citation type="journal article" date="2014" name="PLoS Genet.">
        <title>Phylogenetically driven sequencing of extremely halophilic archaea reveals strategies for static and dynamic osmo-response.</title>
        <authorList>
            <person name="Becker E.A."/>
            <person name="Seitzer P.M."/>
            <person name="Tritt A."/>
            <person name="Larsen D."/>
            <person name="Krusor M."/>
            <person name="Yao A.I."/>
            <person name="Wu D."/>
            <person name="Madern D."/>
            <person name="Eisen J.A."/>
            <person name="Darling A.E."/>
            <person name="Facciotti M.T."/>
        </authorList>
    </citation>
    <scope>NUCLEOTIDE SEQUENCE [LARGE SCALE GENOMIC DNA]</scope>
    <source>
        <strain evidence="2">ATCC 33500</strain>
        <strain evidence="4">ATCC 33500 / DSM 1411 / JCM 8866 / NBRC 14739 / NCIMB 2177 / R-4</strain>
    </source>
</reference>
<reference evidence="1 5" key="2">
    <citation type="submission" date="2014-04" db="EMBL/GenBank/DDBJ databases">
        <title>Transcriptional profiles of Haloferax mediterranei on the basis of nitrogen availability.</title>
        <authorList>
            <person name="Bautista V."/>
        </authorList>
    </citation>
    <scope>NUCLEOTIDE SEQUENCE [LARGE SCALE GENOMIC DNA]</scope>
    <source>
        <strain evidence="1">ATCC 33500</strain>
        <strain evidence="5">ATCC 33500 / DSM 1411 / JCM 8866 / NBRC 14739 / NCIMB 2177 / R-4</strain>
        <plasmid evidence="1">HMPLAS1</plasmid>
        <plasmid evidence="5">Plasmid HMPLAS1</plasmid>
    </source>
</reference>
<dbReference type="EMBL" id="CP039140">
    <property type="protein sequence ID" value="QCQ77036.1"/>
    <property type="molecule type" value="Genomic_DNA"/>
</dbReference>
<dbReference type="EMBL" id="CP007554">
    <property type="protein sequence ID" value="AHZ24641.1"/>
    <property type="molecule type" value="Genomic_DNA"/>
</dbReference>
<dbReference type="RefSeq" id="WP_004060986.1">
    <property type="nucleotide sequence ID" value="NC_017944.1"/>
</dbReference>
<evidence type="ECO:0000313" key="5">
    <source>
        <dbReference type="Proteomes" id="UP000027075"/>
    </source>
</evidence>
<protein>
    <submittedName>
        <fullName evidence="2">Uncharacterized protein</fullName>
    </submittedName>
</protein>
<geneLocation type="plasmid" evidence="1 5">
    <name>HMPLAS1</name>
</geneLocation>
<keyword evidence="4" id="KW-1185">Reference proteome</keyword>
<dbReference type="GeneID" id="40158183"/>
<proteinExistence type="predicted"/>
<dbReference type="EMBL" id="AOLO01000015">
    <property type="protein sequence ID" value="ELZ97408.1"/>
    <property type="molecule type" value="Genomic_DNA"/>
</dbReference>
<evidence type="ECO:0000313" key="6">
    <source>
        <dbReference type="Proteomes" id="UP000299011"/>
    </source>
</evidence>
<evidence type="ECO:0000313" key="2">
    <source>
        <dbReference type="EMBL" id="ELZ97408.1"/>
    </source>
</evidence>
<evidence type="ECO:0000313" key="3">
    <source>
        <dbReference type="EMBL" id="QCQ77036.1"/>
    </source>
</evidence>
<dbReference type="Proteomes" id="UP000299011">
    <property type="component" value="Plasmid pHME505"/>
</dbReference>
<gene>
    <name evidence="1" type="ORF">BM92_17250</name>
    <name evidence="2" type="ORF">C439_18838</name>
    <name evidence="3" type="ORF">E6P09_17160</name>
</gene>
<name>M0INI6_HALMT</name>
<accession>M0INI6</accession>
<sequence>MAVSCDLFLEPRAATVRPDQHMRTKTKLVTALVALFVLVSTYRSVGRGSSLPDEYETTADSTSA</sequence>
<keyword evidence="1" id="KW-0614">Plasmid</keyword>